<gene>
    <name evidence="1" type="ORF">HMPREF0665_01221</name>
</gene>
<dbReference type="InterPro" id="IPR018669">
    <property type="entry name" value="Toxin_HigB"/>
</dbReference>
<name>D7NCF8_9BACT</name>
<dbReference type="HOGENOM" id="CLU_153067_1_0_10"/>
<dbReference type="Pfam" id="PF09907">
    <property type="entry name" value="HigB_toxin"/>
    <property type="match status" value="1"/>
</dbReference>
<proteinExistence type="predicted"/>
<dbReference type="GO" id="GO:0003723">
    <property type="term" value="F:RNA binding"/>
    <property type="evidence" value="ECO:0007669"/>
    <property type="project" value="InterPro"/>
</dbReference>
<dbReference type="AlphaFoldDB" id="D7NCF8"/>
<evidence type="ECO:0000313" key="2">
    <source>
        <dbReference type="Proteomes" id="UP000003805"/>
    </source>
</evidence>
<keyword evidence="2" id="KW-1185">Reference proteome</keyword>
<dbReference type="Proteomes" id="UP000003805">
    <property type="component" value="Unassembled WGS sequence"/>
</dbReference>
<dbReference type="GO" id="GO:0110001">
    <property type="term" value="C:toxin-antitoxin complex"/>
    <property type="evidence" value="ECO:0007669"/>
    <property type="project" value="InterPro"/>
</dbReference>
<dbReference type="EMBL" id="GL349566">
    <property type="protein sequence ID" value="EFI48846.1"/>
    <property type="molecule type" value="Genomic_DNA"/>
</dbReference>
<dbReference type="eggNOG" id="COG4680">
    <property type="taxonomic scope" value="Bacteria"/>
</dbReference>
<accession>D7NCF8</accession>
<evidence type="ECO:0008006" key="3">
    <source>
        <dbReference type="Google" id="ProtNLM"/>
    </source>
</evidence>
<protein>
    <recommendedName>
        <fullName evidence="3">Toxin-antitoxin system, toxin component, RelE family</fullName>
    </recommendedName>
</protein>
<reference evidence="1 2" key="1">
    <citation type="submission" date="2010-02" db="EMBL/GenBank/DDBJ databases">
        <title>The Genome Sequence of Prevotella oris strain C735.</title>
        <authorList>
            <consortium name="The Broad Institute Genome Sequencing Platform"/>
            <person name="Ward D."/>
            <person name="Feldgarden M."/>
            <person name="Earl A."/>
            <person name="Young S.K."/>
            <person name="Zeng Q."/>
            <person name="Koehrsen M."/>
            <person name="Alvarado L."/>
            <person name="Berlin A."/>
            <person name="Bochicchio J."/>
            <person name="Borenstein D."/>
            <person name="Chapman S.B."/>
            <person name="Chen Z."/>
            <person name="Engels R."/>
            <person name="Freedman E."/>
            <person name="Gellesch M."/>
            <person name="Goldberg J."/>
            <person name="Griggs A."/>
            <person name="Gujja S."/>
            <person name="Heilman E."/>
            <person name="Heiman D."/>
            <person name="Hepburn T."/>
            <person name="Howarth C."/>
            <person name="Jen D."/>
            <person name="Larson L."/>
            <person name="Mehta T."/>
            <person name="Park D."/>
            <person name="Pearson M."/>
            <person name="Roberts A."/>
            <person name="Saif S."/>
            <person name="Shea T."/>
            <person name="Shenoy N."/>
            <person name="Sisk P."/>
            <person name="Stolte C."/>
            <person name="Sykes S."/>
            <person name="Thomson T."/>
            <person name="Walk T."/>
            <person name="White J."/>
            <person name="Yandava C."/>
            <person name="Sibley C.D."/>
            <person name="Field T.R."/>
            <person name="Grinwis M."/>
            <person name="Eshaghurshan C.S."/>
            <person name="Surette M.G."/>
            <person name="Haas B."/>
            <person name="Nusbaum C."/>
            <person name="Birren B."/>
        </authorList>
    </citation>
    <scope>NUCLEOTIDE SEQUENCE [LARGE SCALE GENOMIC DNA]</scope>
    <source>
        <strain evidence="1 2">C735</strain>
    </source>
</reference>
<sequence>MRIISQKKIKDFYGLPQYEQAKIPLQQWYYTIRNRDYRSFAQILVDFGDTVREKGLYVFSIGEGKYKVAASIYFDTECVYVRFVGSASDWEALLDERDVKRTI</sequence>
<dbReference type="RefSeq" id="WP_004377504.1">
    <property type="nucleotide sequence ID" value="NZ_GL349566.1"/>
</dbReference>
<organism evidence="1 2">
    <name type="scientific">Segatella oris C735</name>
    <dbReference type="NCBI Taxonomy" id="563008"/>
    <lineage>
        <taxon>Bacteria</taxon>
        <taxon>Pseudomonadati</taxon>
        <taxon>Bacteroidota</taxon>
        <taxon>Bacteroidia</taxon>
        <taxon>Bacteroidales</taxon>
        <taxon>Prevotellaceae</taxon>
        <taxon>Segatella</taxon>
    </lineage>
</organism>
<dbReference type="GO" id="GO:0004519">
    <property type="term" value="F:endonuclease activity"/>
    <property type="evidence" value="ECO:0007669"/>
    <property type="project" value="InterPro"/>
</dbReference>
<evidence type="ECO:0000313" key="1">
    <source>
        <dbReference type="EMBL" id="EFI48846.1"/>
    </source>
</evidence>